<reference evidence="2" key="2">
    <citation type="submission" date="2013-04" db="UniProtKB">
        <authorList>
            <consortium name="EnsemblPlants"/>
        </authorList>
    </citation>
    <scope>IDENTIFICATION</scope>
</reference>
<dbReference type="AlphaFoldDB" id="J3L4X5"/>
<evidence type="ECO:0000313" key="3">
    <source>
        <dbReference type="Proteomes" id="UP000006038"/>
    </source>
</evidence>
<protein>
    <submittedName>
        <fullName evidence="2">Uncharacterized protein</fullName>
    </submittedName>
</protein>
<organism evidence="2">
    <name type="scientific">Oryza brachyantha</name>
    <name type="common">malo sina</name>
    <dbReference type="NCBI Taxonomy" id="4533"/>
    <lineage>
        <taxon>Eukaryota</taxon>
        <taxon>Viridiplantae</taxon>
        <taxon>Streptophyta</taxon>
        <taxon>Embryophyta</taxon>
        <taxon>Tracheophyta</taxon>
        <taxon>Spermatophyta</taxon>
        <taxon>Magnoliopsida</taxon>
        <taxon>Liliopsida</taxon>
        <taxon>Poales</taxon>
        <taxon>Poaceae</taxon>
        <taxon>BOP clade</taxon>
        <taxon>Oryzoideae</taxon>
        <taxon>Oryzeae</taxon>
        <taxon>Oryzinae</taxon>
        <taxon>Oryza</taxon>
    </lineage>
</organism>
<reference evidence="2" key="1">
    <citation type="journal article" date="2013" name="Nat. Commun.">
        <title>Whole-genome sequencing of Oryza brachyantha reveals mechanisms underlying Oryza genome evolution.</title>
        <authorList>
            <person name="Chen J."/>
            <person name="Huang Q."/>
            <person name="Gao D."/>
            <person name="Wang J."/>
            <person name="Lang Y."/>
            <person name="Liu T."/>
            <person name="Li B."/>
            <person name="Bai Z."/>
            <person name="Luis Goicoechea J."/>
            <person name="Liang C."/>
            <person name="Chen C."/>
            <person name="Zhang W."/>
            <person name="Sun S."/>
            <person name="Liao Y."/>
            <person name="Zhang X."/>
            <person name="Yang L."/>
            <person name="Song C."/>
            <person name="Wang M."/>
            <person name="Shi J."/>
            <person name="Liu G."/>
            <person name="Liu J."/>
            <person name="Zhou H."/>
            <person name="Zhou W."/>
            <person name="Yu Q."/>
            <person name="An N."/>
            <person name="Chen Y."/>
            <person name="Cai Q."/>
            <person name="Wang B."/>
            <person name="Liu B."/>
            <person name="Min J."/>
            <person name="Huang Y."/>
            <person name="Wu H."/>
            <person name="Li Z."/>
            <person name="Zhang Y."/>
            <person name="Yin Y."/>
            <person name="Song W."/>
            <person name="Jiang J."/>
            <person name="Jackson S.A."/>
            <person name="Wing R.A."/>
            <person name="Wang J."/>
            <person name="Chen M."/>
        </authorList>
    </citation>
    <scope>NUCLEOTIDE SEQUENCE [LARGE SCALE GENOMIC DNA]</scope>
    <source>
        <strain evidence="2">cv. IRGC 101232</strain>
    </source>
</reference>
<name>J3L4X5_ORYBR</name>
<evidence type="ECO:0000313" key="2">
    <source>
        <dbReference type="EnsemblPlants" id="OB01G42810.1"/>
    </source>
</evidence>
<keyword evidence="1" id="KW-0732">Signal</keyword>
<proteinExistence type="predicted"/>
<dbReference type="Gramene" id="OB01G42810.1">
    <property type="protein sequence ID" value="OB01G42810.1"/>
    <property type="gene ID" value="OB01G42810"/>
</dbReference>
<keyword evidence="3" id="KW-1185">Reference proteome</keyword>
<dbReference type="HOGENOM" id="CLU_181770_0_0_1"/>
<feature type="chain" id="PRO_5003772259" evidence="1">
    <location>
        <begin position="26"/>
        <end position="66"/>
    </location>
</feature>
<dbReference type="Proteomes" id="UP000006038">
    <property type="component" value="Chromosome 1"/>
</dbReference>
<sequence>MWTGNLRVSVALLVAQVCLLAMLQAAPWTVHGGRSVTLLHPAATCCPRFPECCAAASAAMATQPDP</sequence>
<dbReference type="EnsemblPlants" id="OB01G42810.1">
    <property type="protein sequence ID" value="OB01G42810.1"/>
    <property type="gene ID" value="OB01G42810"/>
</dbReference>
<feature type="signal peptide" evidence="1">
    <location>
        <begin position="1"/>
        <end position="25"/>
    </location>
</feature>
<accession>J3L4X5</accession>
<evidence type="ECO:0000256" key="1">
    <source>
        <dbReference type="SAM" id="SignalP"/>
    </source>
</evidence>